<protein>
    <recommendedName>
        <fullName evidence="3">Reverse transcriptase domain-containing protein</fullName>
    </recommendedName>
</protein>
<gene>
    <name evidence="1" type="ORF">CC78DRAFT_513479</name>
</gene>
<dbReference type="Proteomes" id="UP000800093">
    <property type="component" value="Unassembled WGS sequence"/>
</dbReference>
<evidence type="ECO:0000313" key="1">
    <source>
        <dbReference type="EMBL" id="KAF2266565.1"/>
    </source>
</evidence>
<name>A0A9P4N1X1_9PLEO</name>
<proteinExistence type="predicted"/>
<keyword evidence="2" id="KW-1185">Reference proteome</keyword>
<evidence type="ECO:0000313" key="2">
    <source>
        <dbReference type="Proteomes" id="UP000800093"/>
    </source>
</evidence>
<dbReference type="AlphaFoldDB" id="A0A9P4N1X1"/>
<comment type="caution">
    <text evidence="1">The sequence shown here is derived from an EMBL/GenBank/DDBJ whole genome shotgun (WGS) entry which is preliminary data.</text>
</comment>
<dbReference type="OrthoDB" id="3765677at2759"/>
<evidence type="ECO:0008006" key="3">
    <source>
        <dbReference type="Google" id="ProtNLM"/>
    </source>
</evidence>
<dbReference type="PANTHER" id="PTHR33332">
    <property type="entry name" value="REVERSE TRANSCRIPTASE DOMAIN-CONTAINING PROTEIN"/>
    <property type="match status" value="1"/>
</dbReference>
<reference evidence="2" key="1">
    <citation type="journal article" date="2020" name="Stud. Mycol.">
        <title>101 Dothideomycetes genomes: A test case for predicting lifestyles and emergence of pathogens.</title>
        <authorList>
            <person name="Haridas S."/>
            <person name="Albert R."/>
            <person name="Binder M."/>
            <person name="Bloem J."/>
            <person name="LaButti K."/>
            <person name="Salamov A."/>
            <person name="Andreopoulos B."/>
            <person name="Baker S."/>
            <person name="Barry K."/>
            <person name="Bills G."/>
            <person name="Bluhm B."/>
            <person name="Cannon C."/>
            <person name="Castanera R."/>
            <person name="Culley D."/>
            <person name="Daum C."/>
            <person name="Ezra D."/>
            <person name="Gonzalez J."/>
            <person name="Henrissat B."/>
            <person name="Kuo A."/>
            <person name="Liang C."/>
            <person name="Lipzen A."/>
            <person name="Lutzoni F."/>
            <person name="Magnuson J."/>
            <person name="Mondo S."/>
            <person name="Nolan M."/>
            <person name="Ohm R."/>
            <person name="Pangilinan J."/>
            <person name="Park H.-J."/>
            <person name="Ramirez L."/>
            <person name="Alfaro M."/>
            <person name="Sun H."/>
            <person name="Tritt A."/>
            <person name="Yoshinaga Y."/>
            <person name="Zwiers L.-H."/>
            <person name="Turgeon B."/>
            <person name="Goodwin S."/>
            <person name="Spatafora J."/>
            <person name="Crous P."/>
            <person name="Grigoriev I."/>
        </authorList>
    </citation>
    <scope>NUCLEOTIDE SEQUENCE [LARGE SCALE GENOMIC DNA]</scope>
    <source>
        <strain evidence="2">CBS 304.66</strain>
    </source>
</reference>
<dbReference type="EMBL" id="ML986597">
    <property type="protein sequence ID" value="KAF2266565.1"/>
    <property type="molecule type" value="Genomic_DNA"/>
</dbReference>
<accession>A0A9P4N1X1</accession>
<sequence>MAFVDDYSAWVIGRSAEENTRIIQDEVIPMLEKWERTSGAQFEATKTSFIHLTRYKAAGRDSTIPLQFKGKEIVPKDKVKLLGVTLDKELRFKVHLADKAGKATKVALALRRMKGLQPKAVKQLAQSAVLPGADYASPVWYPIATHDMKQLLLQS</sequence>
<organism evidence="1 2">
    <name type="scientific">Lojkania enalia</name>
    <dbReference type="NCBI Taxonomy" id="147567"/>
    <lineage>
        <taxon>Eukaryota</taxon>
        <taxon>Fungi</taxon>
        <taxon>Dikarya</taxon>
        <taxon>Ascomycota</taxon>
        <taxon>Pezizomycotina</taxon>
        <taxon>Dothideomycetes</taxon>
        <taxon>Pleosporomycetidae</taxon>
        <taxon>Pleosporales</taxon>
        <taxon>Pleosporales incertae sedis</taxon>
        <taxon>Lojkania</taxon>
    </lineage>
</organism>